<dbReference type="Pfam" id="PF09004">
    <property type="entry name" value="ALKBH8_N"/>
    <property type="match status" value="1"/>
</dbReference>
<dbReference type="AlphaFoldDB" id="A0A315VEZ7"/>
<name>A0A315VEZ7_GAMAF</name>
<accession>A0A315VEZ7</accession>
<evidence type="ECO:0000313" key="3">
    <source>
        <dbReference type="Proteomes" id="UP000250572"/>
    </source>
</evidence>
<feature type="domain" description="Alkylated DNA repair protein AlkB homologue 8 N-terminal" evidence="1">
    <location>
        <begin position="105"/>
        <end position="146"/>
    </location>
</feature>
<gene>
    <name evidence="2" type="ORF">CCH79_00018882</name>
</gene>
<dbReference type="EMBL" id="NHOQ01001897">
    <property type="protein sequence ID" value="PWA21791.1"/>
    <property type="molecule type" value="Genomic_DNA"/>
</dbReference>
<keyword evidence="3" id="KW-1185">Reference proteome</keyword>
<dbReference type="Proteomes" id="UP000250572">
    <property type="component" value="Unassembled WGS sequence"/>
</dbReference>
<dbReference type="GO" id="GO:0016706">
    <property type="term" value="F:2-oxoglutarate-dependent dioxygenase activity"/>
    <property type="evidence" value="ECO:0007669"/>
    <property type="project" value="InterPro"/>
</dbReference>
<proteinExistence type="predicted"/>
<feature type="non-terminal residue" evidence="2">
    <location>
        <position position="1"/>
    </location>
</feature>
<dbReference type="InterPro" id="IPR015095">
    <property type="entry name" value="AlkB_hom8_N"/>
</dbReference>
<dbReference type="GO" id="GO:0008168">
    <property type="term" value="F:methyltransferase activity"/>
    <property type="evidence" value="ECO:0007669"/>
    <property type="project" value="InterPro"/>
</dbReference>
<reference evidence="2 3" key="1">
    <citation type="journal article" date="2018" name="G3 (Bethesda)">
        <title>A High-Quality Reference Genome for the Invasive Mosquitofish Gambusia affinis Using a Chicago Library.</title>
        <authorList>
            <person name="Hoffberg S.L."/>
            <person name="Troendle N.J."/>
            <person name="Glenn T.C."/>
            <person name="Mahmud O."/>
            <person name="Louha S."/>
            <person name="Chalopin D."/>
            <person name="Bennetzen J.L."/>
            <person name="Mauricio R."/>
        </authorList>
    </citation>
    <scope>NUCLEOTIDE SEQUENCE [LARGE SCALE GENOMIC DNA]</scope>
    <source>
        <strain evidence="2">NE01/NJP1002.9</strain>
        <tissue evidence="2">Muscle</tissue>
    </source>
</reference>
<sequence length="244" mass="27898">WPQFFAVVPPTYGNKLICQQVFNCVMSPFLYSLFTYDCRPVHGSNDIIKFADDTTVIGLIRDDEAAYREEVDRGTLSYIHIKGTVVERVDTFKFLGVHISEDLTWTTSCSKLIKKAHQRLFFMRTLRKNHLSSEILTNFYRCTIESILTNCITELLCLQPEGAAEGGENCPVYRWGTAPCHQGYLQEAVFEKGRENHKGLHSPSTNTLFPPALWEALQKPTDQNHRAPEQLLSHSCHAFERLLT</sequence>
<protein>
    <recommendedName>
        <fullName evidence="1">Alkylated DNA repair protein AlkB homologue 8 N-terminal domain-containing protein</fullName>
    </recommendedName>
</protein>
<organism evidence="2 3">
    <name type="scientific">Gambusia affinis</name>
    <name type="common">Western mosquitofish</name>
    <name type="synonym">Heterandria affinis</name>
    <dbReference type="NCBI Taxonomy" id="33528"/>
    <lineage>
        <taxon>Eukaryota</taxon>
        <taxon>Metazoa</taxon>
        <taxon>Chordata</taxon>
        <taxon>Craniata</taxon>
        <taxon>Vertebrata</taxon>
        <taxon>Euteleostomi</taxon>
        <taxon>Actinopterygii</taxon>
        <taxon>Neopterygii</taxon>
        <taxon>Teleostei</taxon>
        <taxon>Neoteleostei</taxon>
        <taxon>Acanthomorphata</taxon>
        <taxon>Ovalentaria</taxon>
        <taxon>Atherinomorphae</taxon>
        <taxon>Cyprinodontiformes</taxon>
        <taxon>Poeciliidae</taxon>
        <taxon>Poeciliinae</taxon>
        <taxon>Gambusia</taxon>
    </lineage>
</organism>
<evidence type="ECO:0000313" key="2">
    <source>
        <dbReference type="EMBL" id="PWA21791.1"/>
    </source>
</evidence>
<comment type="caution">
    <text evidence="2">The sequence shown here is derived from an EMBL/GenBank/DDBJ whole genome shotgun (WGS) entry which is preliminary data.</text>
</comment>
<evidence type="ECO:0000259" key="1">
    <source>
        <dbReference type="Pfam" id="PF09004"/>
    </source>
</evidence>